<dbReference type="InterPro" id="IPR036404">
    <property type="entry name" value="Jacalin-like_lectin_dom_sf"/>
</dbReference>
<evidence type="ECO:0000313" key="2">
    <source>
        <dbReference type="EMBL" id="SZX61609.1"/>
    </source>
</evidence>
<dbReference type="EMBL" id="FNXT01000159">
    <property type="protein sequence ID" value="SZX61609.1"/>
    <property type="molecule type" value="Genomic_DNA"/>
</dbReference>
<evidence type="ECO:0000256" key="1">
    <source>
        <dbReference type="SAM" id="SignalP"/>
    </source>
</evidence>
<protein>
    <submittedName>
        <fullName evidence="2">Uncharacterized protein</fullName>
    </submittedName>
</protein>
<dbReference type="Proteomes" id="UP000256970">
    <property type="component" value="Unassembled WGS sequence"/>
</dbReference>
<name>A0A383VA32_TETOB</name>
<gene>
    <name evidence="2" type="ORF">BQ4739_LOCUS2114</name>
</gene>
<accession>A0A383VA32</accession>
<evidence type="ECO:0000313" key="3">
    <source>
        <dbReference type="Proteomes" id="UP000256970"/>
    </source>
</evidence>
<organism evidence="2 3">
    <name type="scientific">Tetradesmus obliquus</name>
    <name type="common">Green alga</name>
    <name type="synonym">Acutodesmus obliquus</name>
    <dbReference type="NCBI Taxonomy" id="3088"/>
    <lineage>
        <taxon>Eukaryota</taxon>
        <taxon>Viridiplantae</taxon>
        <taxon>Chlorophyta</taxon>
        <taxon>core chlorophytes</taxon>
        <taxon>Chlorophyceae</taxon>
        <taxon>CS clade</taxon>
        <taxon>Sphaeropleales</taxon>
        <taxon>Scenedesmaceae</taxon>
        <taxon>Tetradesmus</taxon>
    </lineage>
</organism>
<sequence>MAPSKSCTGCMVLFMTLVCSISAVQAQFFGRRTCTVAQGNDALVGQTQLLGNRNISDSIWHDQIPFFRKFGTISKITAYKAYDYDGLNHDPGELKGFQFWYGPNQQPPIYKYEDGDANLMGARKPHVPADFELEAGELITKVELQWDIISMRYVKFTTNTGRTWDWGFPGVAGAYTAVSEAPVAGAYLAGMRGFEGKPRAGISKKRYLIQVAFVWALPTCLRATAAPAAPVVPYVSRAQMQAQAAQRLVSNIYQLDPDSVALIPESVEASNIVYTGLAIDSPPDDIVVIVYVNRTTMITKAGAKGEDPPLGWQVYVPGVTPITPQDNPAEPKPKVVEEKTVASVRAAPAAVPLPAPAPVERPVVAQQPVPAPAPAPVPVPVEAPPPARNFGIFGFLFGR</sequence>
<feature type="chain" id="PRO_5017012495" evidence="1">
    <location>
        <begin position="27"/>
        <end position="399"/>
    </location>
</feature>
<dbReference type="AlphaFoldDB" id="A0A383VA32"/>
<dbReference type="SUPFAM" id="SSF51101">
    <property type="entry name" value="Mannose-binding lectins"/>
    <property type="match status" value="1"/>
</dbReference>
<keyword evidence="1" id="KW-0732">Signal</keyword>
<reference evidence="2 3" key="1">
    <citation type="submission" date="2016-10" db="EMBL/GenBank/DDBJ databases">
        <authorList>
            <person name="Cai Z."/>
        </authorList>
    </citation>
    <scope>NUCLEOTIDE SEQUENCE [LARGE SCALE GENOMIC DNA]</scope>
</reference>
<dbReference type="Gene3D" id="2.100.10.30">
    <property type="entry name" value="Jacalin-like lectin domain"/>
    <property type="match status" value="1"/>
</dbReference>
<keyword evidence="3" id="KW-1185">Reference proteome</keyword>
<proteinExistence type="predicted"/>
<feature type="signal peptide" evidence="1">
    <location>
        <begin position="1"/>
        <end position="26"/>
    </location>
</feature>